<keyword evidence="3" id="KW-1185">Reference proteome</keyword>
<feature type="compositionally biased region" description="Basic and acidic residues" evidence="1">
    <location>
        <begin position="207"/>
        <end position="216"/>
    </location>
</feature>
<name>A0A1Q9CS43_SYMMI</name>
<dbReference type="EMBL" id="LSRX01000960">
    <property type="protein sequence ID" value="OLP85725.1"/>
    <property type="molecule type" value="Genomic_DNA"/>
</dbReference>
<reference evidence="2 3" key="1">
    <citation type="submission" date="2016-02" db="EMBL/GenBank/DDBJ databases">
        <title>Genome analysis of coral dinoflagellate symbionts highlights evolutionary adaptations to a symbiotic lifestyle.</title>
        <authorList>
            <person name="Aranda M."/>
            <person name="Li Y."/>
            <person name="Liew Y.J."/>
            <person name="Baumgarten S."/>
            <person name="Simakov O."/>
            <person name="Wilson M."/>
            <person name="Piel J."/>
            <person name="Ashoor H."/>
            <person name="Bougouffa S."/>
            <person name="Bajic V.B."/>
            <person name="Ryu T."/>
            <person name="Ravasi T."/>
            <person name="Bayer T."/>
            <person name="Micklem G."/>
            <person name="Kim H."/>
            <person name="Bhak J."/>
            <person name="Lajeunesse T.C."/>
            <person name="Voolstra C.R."/>
        </authorList>
    </citation>
    <scope>NUCLEOTIDE SEQUENCE [LARGE SCALE GENOMIC DNA]</scope>
    <source>
        <strain evidence="2 3">CCMP2467</strain>
    </source>
</reference>
<feature type="region of interest" description="Disordered" evidence="1">
    <location>
        <begin position="205"/>
        <end position="310"/>
    </location>
</feature>
<sequence length="336" mass="35870">MAPLQKEHAAQNLSWTPADYECCRQQPRQQIFRDVCDVKAVATSSPELMSFKPSSTGELEECNRLFAMRAHMGDDFPLLASPAPHVGQVSPVPRASPGGEANSGAWNRTLSWKRLLVNSPPAWAASPDKYMGRMGVEGSPGEGSWPSWRSAPPFPAPSLGPGPGPNPPRLPPNLRQEGEGKFSQDEEDEISRFLSHVSISPTAYAEDIGKLGHEPPPKTPSPRRRGFRDAQDDTLSTAWTPFSALNTSGQDSGFATEGPSGAFLEGPASTGSQRMQRPRGSGQGAADHSTLLQTSSPAGPSSPGVAADTQTNPTIELGEVLPAWIVFIFQPVVLLS</sequence>
<evidence type="ECO:0000313" key="2">
    <source>
        <dbReference type="EMBL" id="OLP85725.1"/>
    </source>
</evidence>
<feature type="compositionally biased region" description="Pro residues" evidence="1">
    <location>
        <begin position="152"/>
        <end position="171"/>
    </location>
</feature>
<comment type="caution">
    <text evidence="2">The sequence shown here is derived from an EMBL/GenBank/DDBJ whole genome shotgun (WGS) entry which is preliminary data.</text>
</comment>
<evidence type="ECO:0000256" key="1">
    <source>
        <dbReference type="SAM" id="MobiDB-lite"/>
    </source>
</evidence>
<gene>
    <name evidence="2" type="ORF">AK812_SmicGene33257</name>
</gene>
<feature type="region of interest" description="Disordered" evidence="1">
    <location>
        <begin position="134"/>
        <end position="189"/>
    </location>
</feature>
<feature type="compositionally biased region" description="Polar residues" evidence="1">
    <location>
        <begin position="233"/>
        <end position="253"/>
    </location>
</feature>
<dbReference type="OrthoDB" id="436564at2759"/>
<dbReference type="Proteomes" id="UP000186817">
    <property type="component" value="Unassembled WGS sequence"/>
</dbReference>
<protein>
    <submittedName>
        <fullName evidence="2">Uncharacterized protein</fullName>
    </submittedName>
</protein>
<dbReference type="AlphaFoldDB" id="A0A1Q9CS43"/>
<accession>A0A1Q9CS43</accession>
<feature type="compositionally biased region" description="Low complexity" evidence="1">
    <location>
        <begin position="295"/>
        <end position="307"/>
    </location>
</feature>
<organism evidence="2 3">
    <name type="scientific">Symbiodinium microadriaticum</name>
    <name type="common">Dinoflagellate</name>
    <name type="synonym">Zooxanthella microadriatica</name>
    <dbReference type="NCBI Taxonomy" id="2951"/>
    <lineage>
        <taxon>Eukaryota</taxon>
        <taxon>Sar</taxon>
        <taxon>Alveolata</taxon>
        <taxon>Dinophyceae</taxon>
        <taxon>Suessiales</taxon>
        <taxon>Symbiodiniaceae</taxon>
        <taxon>Symbiodinium</taxon>
    </lineage>
</organism>
<evidence type="ECO:0000313" key="3">
    <source>
        <dbReference type="Proteomes" id="UP000186817"/>
    </source>
</evidence>
<proteinExistence type="predicted"/>